<sequence>MLHKIKFRVVHITSQEEQYPAIELNHSSPNTRGWRSAKNCPYPQQIVVELEKPSRIRKIQILSHQSLIASKVEFFVGDSYSEDTINLGTSRFTRLGYDLLFFTFGSHVELSNNEATQFKARELKSVHVDACGSYLQIFLYKNYANLENLHNQISIIALNLIGCSRGIAGNSVSHESMVDGINVSPLDDLAFGIYQDPQLGDIIRQLQCQKLEYARRENFDMARKARDAIRYIQEVGEKICKLEFEKQEAVKLENYEDAKSKKEEILQIRNKLAHAVDLDVLLNADSHPQHYPRPTASFNKLPISFRHGEHYSTEAEPETNMESCLTDPSASGVDSFSTHYGHNVADERPLPALLKRQTKSDTEGAFQLEENHKSPKQDNEFQGLSEGTKRQAAVAIDVVGLPLVQLFYSRSWKLREQALVDLEQRVSRNPLPPPASLELMSSDPDPVGELRSTTFLLQKALSEQVLTLYRKALEMIHPTIVDFGERHHIARPEVFNSLDKIVRLLLQRTGDSSLRIRDITKAQLITMAKWPIWLEYQIKNDKFRKGGGFWHEILRPFQPTTLERLALCQMQIVSDIYADFGGSDDKSESRNTFNQIEDLVIFTIQALEHRSNEAGVRELAESLIVALYRSEDRNLIRQIMPPNDWEAQRHPLYRRIFAKFDQLDGRDHPFGVLPPSLKVPQKRFDDQNALKHHRRIRGQIPLPPLKNGPTSRESLTLVPTDSLSAAASPPATNSELDLLLCLDKTCIFCGEQNDAFNEETLDMHYWKSCPMLRRCPNCKQVVEVSGLTEHLLNECPKSNKLGGYRRCERCSEAVPNATFIKHNSCKAAPNPSLRCPLCHADLADDGVQDSNNEDAWRMHLLKECRQNSRISRPLTSSDSALQGPSISPAAPFSGKKAIVKRVNI</sequence>
<dbReference type="WBParaSite" id="TTAC_0000715501-mRNA-1">
    <property type="protein sequence ID" value="TTAC_0000715501-mRNA-1"/>
    <property type="gene ID" value="TTAC_0000715501"/>
</dbReference>
<dbReference type="EMBL" id="UYWX01020348">
    <property type="protein sequence ID" value="VDM31474.1"/>
    <property type="molecule type" value="Genomic_DNA"/>
</dbReference>
<reference evidence="3 4" key="2">
    <citation type="submission" date="2018-11" db="EMBL/GenBank/DDBJ databases">
        <authorList>
            <consortium name="Pathogen Informatics"/>
        </authorList>
    </citation>
    <scope>NUCLEOTIDE SEQUENCE [LARGE SCALE GENOMIC DNA]</scope>
</reference>
<dbReference type="STRING" id="6205.A0A0R3X1P9"/>
<name>A0A0R3X1P9_HYDTA</name>
<evidence type="ECO:0000313" key="4">
    <source>
        <dbReference type="Proteomes" id="UP000274429"/>
    </source>
</evidence>
<dbReference type="InterPro" id="IPR008979">
    <property type="entry name" value="Galactose-bd-like_sf"/>
</dbReference>
<accession>A0A0R3X1P9</accession>
<protein>
    <submittedName>
        <fullName evidence="5">XRCC1_N domain-containing protein</fullName>
    </submittedName>
</protein>
<organism evidence="5">
    <name type="scientific">Hydatigena taeniaeformis</name>
    <name type="common">Feline tapeworm</name>
    <name type="synonym">Taenia taeniaeformis</name>
    <dbReference type="NCBI Taxonomy" id="6205"/>
    <lineage>
        <taxon>Eukaryota</taxon>
        <taxon>Metazoa</taxon>
        <taxon>Spiralia</taxon>
        <taxon>Lophotrochozoa</taxon>
        <taxon>Platyhelminthes</taxon>
        <taxon>Cestoda</taxon>
        <taxon>Eucestoda</taxon>
        <taxon>Cyclophyllidea</taxon>
        <taxon>Taeniidae</taxon>
        <taxon>Hydatigera</taxon>
    </lineage>
</organism>
<gene>
    <name evidence="3" type="ORF">TTAC_LOCUS7140</name>
</gene>
<dbReference type="GO" id="GO:0005929">
    <property type="term" value="C:cilium"/>
    <property type="evidence" value="ECO:0007669"/>
    <property type="project" value="TreeGrafter"/>
</dbReference>
<dbReference type="InterPro" id="IPR052607">
    <property type="entry name" value="CEP104-like"/>
</dbReference>
<evidence type="ECO:0000313" key="5">
    <source>
        <dbReference type="WBParaSite" id="TTAC_0000715501-mRNA-1"/>
    </source>
</evidence>
<dbReference type="PANTHER" id="PTHR13371">
    <property type="entry name" value="GLYCINE-, GLUTAMATE-, THIENYLCYCLOHEXYLPIPERIDINE-BINDING PROTEIN"/>
    <property type="match status" value="1"/>
</dbReference>
<evidence type="ECO:0000313" key="3">
    <source>
        <dbReference type="EMBL" id="VDM31474.1"/>
    </source>
</evidence>
<evidence type="ECO:0000259" key="1">
    <source>
        <dbReference type="Pfam" id="PF21038"/>
    </source>
</evidence>
<keyword evidence="4" id="KW-1185">Reference proteome</keyword>
<evidence type="ECO:0000259" key="2">
    <source>
        <dbReference type="Pfam" id="PF21039"/>
    </source>
</evidence>
<dbReference type="AlphaFoldDB" id="A0A0R3X1P9"/>
<proteinExistence type="predicted"/>
<dbReference type="Gene3D" id="2.60.120.260">
    <property type="entry name" value="Galactose-binding domain-like"/>
    <property type="match status" value="1"/>
</dbReference>
<reference evidence="5" key="1">
    <citation type="submission" date="2016-04" db="UniProtKB">
        <authorList>
            <consortium name="WormBaseParasite"/>
        </authorList>
    </citation>
    <scope>IDENTIFICATION</scope>
</reference>
<dbReference type="PANTHER" id="PTHR13371:SF0">
    <property type="entry name" value="CENTROSOMAL PROTEIN OF 104 KDA"/>
    <property type="match status" value="1"/>
</dbReference>
<feature type="domain" description="Centrosomal protein CEP104 Zn finger" evidence="2">
    <location>
        <begin position="745"/>
        <end position="861"/>
    </location>
</feature>
<dbReference type="OrthoDB" id="66599at2759"/>
<dbReference type="InterPro" id="IPR048739">
    <property type="entry name" value="CEP104_N"/>
</dbReference>
<dbReference type="Pfam" id="PF21038">
    <property type="entry name" value="CEP104_N"/>
    <property type="match status" value="1"/>
</dbReference>
<dbReference type="SUPFAM" id="SSF49785">
    <property type="entry name" value="Galactose-binding domain-like"/>
    <property type="match status" value="1"/>
</dbReference>
<dbReference type="InterPro" id="IPR048738">
    <property type="entry name" value="CEP104_Znf"/>
</dbReference>
<dbReference type="Proteomes" id="UP000274429">
    <property type="component" value="Unassembled WGS sequence"/>
</dbReference>
<dbReference type="InterPro" id="IPR011989">
    <property type="entry name" value="ARM-like"/>
</dbReference>
<dbReference type="Pfam" id="PF21039">
    <property type="entry name" value="CEP104_ZnF"/>
    <property type="match status" value="1"/>
</dbReference>
<dbReference type="Gene3D" id="1.25.10.10">
    <property type="entry name" value="Leucine-rich Repeat Variant"/>
    <property type="match status" value="1"/>
</dbReference>
<feature type="domain" description="Centrosomal protein CEP104 N-terminal" evidence="1">
    <location>
        <begin position="33"/>
        <end position="162"/>
    </location>
</feature>
<dbReference type="Pfam" id="PF21040">
    <property type="entry name" value="CEP104-like_TOG"/>
    <property type="match status" value="1"/>
</dbReference>